<proteinExistence type="predicted"/>
<organism evidence="1 2">
    <name type="scientific">Caerostris extrusa</name>
    <name type="common">Bark spider</name>
    <name type="synonym">Caerostris bankana</name>
    <dbReference type="NCBI Taxonomy" id="172846"/>
    <lineage>
        <taxon>Eukaryota</taxon>
        <taxon>Metazoa</taxon>
        <taxon>Ecdysozoa</taxon>
        <taxon>Arthropoda</taxon>
        <taxon>Chelicerata</taxon>
        <taxon>Arachnida</taxon>
        <taxon>Araneae</taxon>
        <taxon>Araneomorphae</taxon>
        <taxon>Entelegynae</taxon>
        <taxon>Araneoidea</taxon>
        <taxon>Araneidae</taxon>
        <taxon>Caerostris</taxon>
    </lineage>
</organism>
<gene>
    <name evidence="1" type="ORF">CEXT_128621</name>
</gene>
<evidence type="ECO:0000313" key="2">
    <source>
        <dbReference type="Proteomes" id="UP001054945"/>
    </source>
</evidence>
<dbReference type="Proteomes" id="UP001054945">
    <property type="component" value="Unassembled WGS sequence"/>
</dbReference>
<dbReference type="EMBL" id="BPLR01013992">
    <property type="protein sequence ID" value="GIY65445.1"/>
    <property type="molecule type" value="Genomic_DNA"/>
</dbReference>
<keyword evidence="2" id="KW-1185">Reference proteome</keyword>
<protein>
    <submittedName>
        <fullName evidence="1">Uncharacterized protein</fullName>
    </submittedName>
</protein>
<dbReference type="AlphaFoldDB" id="A0AAV4V7C9"/>
<comment type="caution">
    <text evidence="1">The sequence shown here is derived from an EMBL/GenBank/DDBJ whole genome shotgun (WGS) entry which is preliminary data.</text>
</comment>
<name>A0AAV4V7C9_CAEEX</name>
<evidence type="ECO:0000313" key="1">
    <source>
        <dbReference type="EMBL" id="GIY65445.1"/>
    </source>
</evidence>
<accession>A0AAV4V7C9</accession>
<sequence length="70" mass="7767">MATVQAETLVNLNRNPSSPNGLALNSNISSGVIAEDAGWKAKLKLPPKDKRKKRHQMLQIRKEMNLKTSV</sequence>
<reference evidence="1 2" key="1">
    <citation type="submission" date="2021-06" db="EMBL/GenBank/DDBJ databases">
        <title>Caerostris extrusa draft genome.</title>
        <authorList>
            <person name="Kono N."/>
            <person name="Arakawa K."/>
        </authorList>
    </citation>
    <scope>NUCLEOTIDE SEQUENCE [LARGE SCALE GENOMIC DNA]</scope>
</reference>